<name>A0A848HJP6_9BURK</name>
<comment type="subcellular location">
    <subcellularLocation>
        <location evidence="1">Cell outer membrane</location>
    </subcellularLocation>
</comment>
<feature type="signal peptide" evidence="6">
    <location>
        <begin position="1"/>
        <end position="18"/>
    </location>
</feature>
<dbReference type="Pfam" id="PF06629">
    <property type="entry name" value="MipA"/>
    <property type="match status" value="1"/>
</dbReference>
<dbReference type="InterPro" id="IPR010583">
    <property type="entry name" value="MipA"/>
</dbReference>
<keyword evidence="8" id="KW-1185">Reference proteome</keyword>
<protein>
    <submittedName>
        <fullName evidence="7">MipA/OmpV family protein</fullName>
    </submittedName>
</protein>
<dbReference type="RefSeq" id="WP_169466695.1">
    <property type="nucleotide sequence ID" value="NZ_JABBGG010000007.1"/>
</dbReference>
<organism evidence="7 8">
    <name type="scientific">Massilia polaris</name>
    <dbReference type="NCBI Taxonomy" id="2728846"/>
    <lineage>
        <taxon>Bacteria</taxon>
        <taxon>Pseudomonadati</taxon>
        <taxon>Pseudomonadota</taxon>
        <taxon>Betaproteobacteria</taxon>
        <taxon>Burkholderiales</taxon>
        <taxon>Oxalobacteraceae</taxon>
        <taxon>Telluria group</taxon>
        <taxon>Massilia</taxon>
    </lineage>
</organism>
<reference evidence="7 8" key="1">
    <citation type="submission" date="2020-04" db="EMBL/GenBank/DDBJ databases">
        <title>Massilia sp. RP-1-19 isolated from soil.</title>
        <authorList>
            <person name="Dahal R.H."/>
        </authorList>
    </citation>
    <scope>NUCLEOTIDE SEQUENCE [LARGE SCALE GENOMIC DNA]</scope>
    <source>
        <strain evidence="7 8">RP-1-19</strain>
    </source>
</reference>
<sequence>MDKLLALALAGACSAAAAQTPASNPMPDGSRDMYVGLGAVTAPVYEGSGQRRVRALPVFQAAWSNGLFVSGLSAGIHLSNQPSVEYGPLLAIQPRRSESGLSGDVGMVVTGSDWTLGPPDVQGPFKSHNGDGHRLMGMDVQRTRLQAGGFFNYYPMPQVRLTNSVLYGSGNGGNGALWRVGLQHASRHLAPNHFVSVGVGMTVANRNHNQAYFGVTEIESVRGLNKEFAASGGVKDVHLNVRWNWSFSPSWLVTTGVQASRLRGSAADSPLTERPTNLTVSTALAYRF</sequence>
<evidence type="ECO:0000256" key="1">
    <source>
        <dbReference type="ARBA" id="ARBA00004442"/>
    </source>
</evidence>
<comment type="caution">
    <text evidence="7">The sequence shown here is derived from an EMBL/GenBank/DDBJ whole genome shotgun (WGS) entry which is preliminary data.</text>
</comment>
<evidence type="ECO:0000256" key="5">
    <source>
        <dbReference type="ARBA" id="ARBA00023237"/>
    </source>
</evidence>
<evidence type="ECO:0000313" key="7">
    <source>
        <dbReference type="EMBL" id="NML62076.1"/>
    </source>
</evidence>
<gene>
    <name evidence="7" type="ORF">HHL21_13515</name>
</gene>
<dbReference type="PANTHER" id="PTHR38776:SF1">
    <property type="entry name" value="MLTA-INTERACTING PROTEIN-RELATED"/>
    <property type="match status" value="1"/>
</dbReference>
<dbReference type="GO" id="GO:0009279">
    <property type="term" value="C:cell outer membrane"/>
    <property type="evidence" value="ECO:0007669"/>
    <property type="project" value="UniProtKB-SubCell"/>
</dbReference>
<comment type="similarity">
    <text evidence="2">Belongs to the MipA/OmpV family.</text>
</comment>
<evidence type="ECO:0000256" key="3">
    <source>
        <dbReference type="ARBA" id="ARBA00022729"/>
    </source>
</evidence>
<dbReference type="PANTHER" id="PTHR38776">
    <property type="entry name" value="MLTA-INTERACTING PROTEIN-RELATED"/>
    <property type="match status" value="1"/>
</dbReference>
<evidence type="ECO:0000256" key="6">
    <source>
        <dbReference type="SAM" id="SignalP"/>
    </source>
</evidence>
<evidence type="ECO:0000256" key="4">
    <source>
        <dbReference type="ARBA" id="ARBA00023136"/>
    </source>
</evidence>
<accession>A0A848HJP6</accession>
<evidence type="ECO:0000313" key="8">
    <source>
        <dbReference type="Proteomes" id="UP000583752"/>
    </source>
</evidence>
<dbReference type="EMBL" id="JABBGG010000007">
    <property type="protein sequence ID" value="NML62076.1"/>
    <property type="molecule type" value="Genomic_DNA"/>
</dbReference>
<proteinExistence type="inferred from homology"/>
<dbReference type="AlphaFoldDB" id="A0A848HJP6"/>
<dbReference type="Proteomes" id="UP000583752">
    <property type="component" value="Unassembled WGS sequence"/>
</dbReference>
<evidence type="ECO:0000256" key="2">
    <source>
        <dbReference type="ARBA" id="ARBA00005722"/>
    </source>
</evidence>
<keyword evidence="4" id="KW-0472">Membrane</keyword>
<keyword evidence="3 6" id="KW-0732">Signal</keyword>
<feature type="chain" id="PRO_5032826427" evidence="6">
    <location>
        <begin position="19"/>
        <end position="288"/>
    </location>
</feature>
<keyword evidence="5" id="KW-0998">Cell outer membrane</keyword>